<dbReference type="SMART" id="SM00530">
    <property type="entry name" value="HTH_XRE"/>
    <property type="match status" value="1"/>
</dbReference>
<feature type="domain" description="HTH cro/C1-type" evidence="1">
    <location>
        <begin position="19"/>
        <end position="74"/>
    </location>
</feature>
<dbReference type="InterPro" id="IPR010982">
    <property type="entry name" value="Lambda_DNA-bd_dom_sf"/>
</dbReference>
<dbReference type="CDD" id="cd00093">
    <property type="entry name" value="HTH_XRE"/>
    <property type="match status" value="1"/>
</dbReference>
<accession>A0A4Q9HTS0</accession>
<dbReference type="Pfam" id="PF19054">
    <property type="entry name" value="DUF5753"/>
    <property type="match status" value="1"/>
</dbReference>
<reference evidence="2 3" key="1">
    <citation type="submission" date="2019-02" db="EMBL/GenBank/DDBJ databases">
        <title>Draft Genome Sequence of Streptomyces sp. AM-2504, identified by 16S rRNA comparative analysis as a Streptomyces Kasugaensis strain.</title>
        <authorList>
            <person name="Napolioni V."/>
            <person name="Giuliodori A.M."/>
            <person name="Spurio R."/>
            <person name="Fabbretti A."/>
        </authorList>
    </citation>
    <scope>NUCLEOTIDE SEQUENCE [LARGE SCALE GENOMIC DNA]</scope>
    <source>
        <strain evidence="2 3">AM-2504</strain>
    </source>
</reference>
<dbReference type="SUPFAM" id="SSF47413">
    <property type="entry name" value="lambda repressor-like DNA-binding domains"/>
    <property type="match status" value="1"/>
</dbReference>
<dbReference type="InterPro" id="IPR001387">
    <property type="entry name" value="Cro/C1-type_HTH"/>
</dbReference>
<evidence type="ECO:0000313" key="2">
    <source>
        <dbReference type="EMBL" id="TBO57879.1"/>
    </source>
</evidence>
<organism evidence="2 3">
    <name type="scientific">Streptomyces kasugaensis</name>
    <dbReference type="NCBI Taxonomy" id="1946"/>
    <lineage>
        <taxon>Bacteria</taxon>
        <taxon>Bacillati</taxon>
        <taxon>Actinomycetota</taxon>
        <taxon>Actinomycetes</taxon>
        <taxon>Kitasatosporales</taxon>
        <taxon>Streptomycetaceae</taxon>
        <taxon>Streptomyces</taxon>
    </lineage>
</organism>
<dbReference type="Pfam" id="PF13560">
    <property type="entry name" value="HTH_31"/>
    <property type="match status" value="1"/>
</dbReference>
<dbReference type="Gene3D" id="1.10.260.40">
    <property type="entry name" value="lambda repressor-like DNA-binding domains"/>
    <property type="match status" value="1"/>
</dbReference>
<proteinExistence type="predicted"/>
<gene>
    <name evidence="2" type="ORF">EYS09_20370</name>
</gene>
<keyword evidence="3" id="KW-1185">Reference proteome</keyword>
<evidence type="ECO:0000259" key="1">
    <source>
        <dbReference type="SMART" id="SM00530"/>
    </source>
</evidence>
<name>A0A4Q9HTS0_STRKA</name>
<dbReference type="InterPro" id="IPR043917">
    <property type="entry name" value="DUF5753"/>
</dbReference>
<comment type="caution">
    <text evidence="2">The sequence shown here is derived from an EMBL/GenBank/DDBJ whole genome shotgun (WGS) entry which is preliminary data.</text>
</comment>
<dbReference type="EMBL" id="SIXH01000184">
    <property type="protein sequence ID" value="TBO57879.1"/>
    <property type="molecule type" value="Genomic_DNA"/>
</dbReference>
<evidence type="ECO:0000313" key="3">
    <source>
        <dbReference type="Proteomes" id="UP000292452"/>
    </source>
</evidence>
<dbReference type="Proteomes" id="UP000292452">
    <property type="component" value="Unassembled WGS sequence"/>
</dbReference>
<protein>
    <submittedName>
        <fullName evidence="2">XRE family transcriptional regulator</fullName>
    </submittedName>
</protein>
<dbReference type="GO" id="GO:0003677">
    <property type="term" value="F:DNA binding"/>
    <property type="evidence" value="ECO:0007669"/>
    <property type="project" value="InterPro"/>
</dbReference>
<dbReference type="AlphaFoldDB" id="A0A4Q9HTS0"/>
<dbReference type="RefSeq" id="WP_131124299.1">
    <property type="nucleotide sequence ID" value="NZ_SIXH01000184.1"/>
</dbReference>
<sequence length="282" mass="30597">MSASPSSSAQAAREVLAARLGELRRDAELTGQELALRCGWSPAKSSRIERARTAASDSDIRAWCAACGAEDQAADLVAANRQADQMYVHWKKLHRHGMRRAQEEVVPLYESTRRFRVYCSNVVPGILQTEAYATALLSTIATFQGTPDDSPEAAASRVERSHVVREGGHRFALLLEEAVLRYRIGDAGTMAGQLGYLLAVMALPNVSLGIIPFTAERRVWPLEAFYLFDDHRTSVELLTAAVNVSAPSEIAVYAEAFSQLAEMAVYGSAARALITAAINSLG</sequence>